<dbReference type="AlphaFoldDB" id="A0A1B9G9K8"/>
<feature type="compositionally biased region" description="Basic and acidic residues" evidence="6">
    <location>
        <begin position="56"/>
        <end position="73"/>
    </location>
</feature>
<evidence type="ECO:0000256" key="4">
    <source>
        <dbReference type="ARBA" id="ARBA00023254"/>
    </source>
</evidence>
<dbReference type="EMBL" id="KI894019">
    <property type="protein sequence ID" value="OCF27681.1"/>
    <property type="molecule type" value="Genomic_DNA"/>
</dbReference>
<dbReference type="Gene3D" id="3.40.50.300">
    <property type="entry name" value="P-loop containing nucleotide triphosphate hydrolases"/>
    <property type="match status" value="1"/>
</dbReference>
<dbReference type="InterPro" id="IPR058249">
    <property type="entry name" value="Pch2_C"/>
</dbReference>
<comment type="similarity">
    <text evidence="1">Belongs to the AAA ATPase family. PCH2 subfamily.</text>
</comment>
<dbReference type="InterPro" id="IPR027417">
    <property type="entry name" value="P-loop_NTPase"/>
</dbReference>
<keyword evidence="4" id="KW-0469">Meiosis</keyword>
<dbReference type="GO" id="GO:0051598">
    <property type="term" value="P:meiotic recombination checkpoint signaling"/>
    <property type="evidence" value="ECO:0007669"/>
    <property type="project" value="TreeGrafter"/>
</dbReference>
<name>A0A1B9G9K8_9TREE</name>
<evidence type="ECO:0000256" key="5">
    <source>
        <dbReference type="RuleBase" id="RU003651"/>
    </source>
</evidence>
<dbReference type="VEuPathDB" id="FungiDB:I302_02525"/>
<accession>A0A1B9G9K8</accession>
<feature type="compositionally biased region" description="Polar residues" evidence="6">
    <location>
        <begin position="32"/>
        <end position="52"/>
    </location>
</feature>
<keyword evidence="2 5" id="KW-0547">Nucleotide-binding</keyword>
<dbReference type="InterPro" id="IPR044539">
    <property type="entry name" value="Pch2-like"/>
</dbReference>
<feature type="region of interest" description="Disordered" evidence="6">
    <location>
        <begin position="551"/>
        <end position="570"/>
    </location>
</feature>
<evidence type="ECO:0000256" key="3">
    <source>
        <dbReference type="ARBA" id="ARBA00022840"/>
    </source>
</evidence>
<sequence length="584" mass="65839">MPILEAPTPPGPSSIRRSPRKSSTSPVKTPSNRFNGFATSNSMQSIASSSTMAHEMNGHHSDEEEYELERIQTDQEEEDAMSEASEEDEPYPDVHVEVRLHPDSRVQDSNIEYKVKDHIIEYVAVLNLGEYLNGWEIDPDLLAHVQQIWVEEAGKSIRLMFSSNSIIIRANTVGSFIAVRSINPKQANFQIYVYRPQRHEFIEDFNNELEDYDDEDTVTAGSMRTLPSIELDGLWQTLIYADNLKSRLLNFCYSTTFFSECLVDSNIIAWNRVILLHGPPGTGKTSLCRALAQKIAVRMRESYPRAKLIEINSHSLFSKWFSESGKLVQKLFDTITKEVEDDGQFVVVMIDEVESLTAARAAAMTGNEPSDSMRVVNALLTQLDRLRVRKNVLVMTTSNLIDAIDEAFLSRVDLSELVPLPPPEAVYSILKGCIEEMMRKKMIKERKLLEYQRASVLTGFWEGQTNKISRYSGGLAALAKKCHELQISGRTLRKLPVLAHTTKLSGNRKRTLNDWIKAMLDIVQQQFQPPVKTSLVIANETSNGNGVVKNYHSNGHSHSRTKSVDRSQVGSMVAMEGGKDIRDE</sequence>
<evidence type="ECO:0000259" key="7">
    <source>
        <dbReference type="SMART" id="SM00382"/>
    </source>
</evidence>
<gene>
    <name evidence="8" type="ORF">I302_02525</name>
</gene>
<dbReference type="Pfam" id="PF23563">
    <property type="entry name" value="TRIP13_N"/>
    <property type="match status" value="1"/>
</dbReference>
<dbReference type="STRING" id="1296100.A0A1B9G9K8"/>
<dbReference type="Pfam" id="PF00004">
    <property type="entry name" value="AAA"/>
    <property type="match status" value="1"/>
</dbReference>
<dbReference type="PROSITE" id="PS00674">
    <property type="entry name" value="AAA"/>
    <property type="match status" value="1"/>
</dbReference>
<reference evidence="8" key="1">
    <citation type="submission" date="2013-07" db="EMBL/GenBank/DDBJ databases">
        <title>The Genome Sequence of Cryptococcus bestiolae CBS10118.</title>
        <authorList>
            <consortium name="The Broad Institute Genome Sequencing Platform"/>
            <person name="Cuomo C."/>
            <person name="Litvintseva A."/>
            <person name="Chen Y."/>
            <person name="Heitman J."/>
            <person name="Sun S."/>
            <person name="Springer D."/>
            <person name="Dromer F."/>
            <person name="Young S.K."/>
            <person name="Zeng Q."/>
            <person name="Gargeya S."/>
            <person name="Fitzgerald M."/>
            <person name="Abouelleil A."/>
            <person name="Alvarado L."/>
            <person name="Berlin A.M."/>
            <person name="Chapman S.B."/>
            <person name="Dewar J."/>
            <person name="Goldberg J."/>
            <person name="Griggs A."/>
            <person name="Gujja S."/>
            <person name="Hansen M."/>
            <person name="Howarth C."/>
            <person name="Imamovic A."/>
            <person name="Larimer J."/>
            <person name="McCowan C."/>
            <person name="Murphy C."/>
            <person name="Pearson M."/>
            <person name="Priest M."/>
            <person name="Roberts A."/>
            <person name="Saif S."/>
            <person name="Shea T."/>
            <person name="Sykes S."/>
            <person name="Wortman J."/>
            <person name="Nusbaum C."/>
            <person name="Birren B."/>
        </authorList>
    </citation>
    <scope>NUCLEOTIDE SEQUENCE [LARGE SCALE GENOMIC DNA]</scope>
    <source>
        <strain evidence="8">CBS 10118</strain>
    </source>
</reference>
<dbReference type="SMART" id="SM00382">
    <property type="entry name" value="AAA"/>
    <property type="match status" value="1"/>
</dbReference>
<organism evidence="8">
    <name type="scientific">Kwoniella bestiolae CBS 10118</name>
    <dbReference type="NCBI Taxonomy" id="1296100"/>
    <lineage>
        <taxon>Eukaryota</taxon>
        <taxon>Fungi</taxon>
        <taxon>Dikarya</taxon>
        <taxon>Basidiomycota</taxon>
        <taxon>Agaricomycotina</taxon>
        <taxon>Tremellomycetes</taxon>
        <taxon>Tremellales</taxon>
        <taxon>Cryptococcaceae</taxon>
        <taxon>Kwoniella</taxon>
    </lineage>
</organism>
<evidence type="ECO:0000313" key="8">
    <source>
        <dbReference type="EMBL" id="OCF27681.1"/>
    </source>
</evidence>
<dbReference type="GO" id="GO:0016887">
    <property type="term" value="F:ATP hydrolysis activity"/>
    <property type="evidence" value="ECO:0007669"/>
    <property type="project" value="InterPro"/>
</dbReference>
<feature type="region of interest" description="Disordered" evidence="6">
    <location>
        <begin position="1"/>
        <end position="91"/>
    </location>
</feature>
<dbReference type="GO" id="GO:0005634">
    <property type="term" value="C:nucleus"/>
    <property type="evidence" value="ECO:0007669"/>
    <property type="project" value="TreeGrafter"/>
</dbReference>
<feature type="compositionally biased region" description="Acidic residues" evidence="6">
    <location>
        <begin position="74"/>
        <end position="91"/>
    </location>
</feature>
<dbReference type="GO" id="GO:0005694">
    <property type="term" value="C:chromosome"/>
    <property type="evidence" value="ECO:0007669"/>
    <property type="project" value="TreeGrafter"/>
</dbReference>
<dbReference type="SUPFAM" id="SSF52540">
    <property type="entry name" value="P-loop containing nucleoside triphosphate hydrolases"/>
    <property type="match status" value="1"/>
</dbReference>
<dbReference type="PANTHER" id="PTHR45991">
    <property type="entry name" value="PACHYTENE CHECKPOINT PROTEIN 2"/>
    <property type="match status" value="1"/>
</dbReference>
<dbReference type="InterPro" id="IPR003959">
    <property type="entry name" value="ATPase_AAA_core"/>
</dbReference>
<dbReference type="InterPro" id="IPR003960">
    <property type="entry name" value="ATPase_AAA_CS"/>
</dbReference>
<evidence type="ECO:0000256" key="1">
    <source>
        <dbReference type="ARBA" id="ARBA00007271"/>
    </source>
</evidence>
<dbReference type="Pfam" id="PF23242">
    <property type="entry name" value="AAA_lid_TRIP13_C"/>
    <property type="match status" value="1"/>
</dbReference>
<keyword evidence="3 5" id="KW-0067">ATP-binding</keyword>
<feature type="domain" description="AAA+ ATPase" evidence="7">
    <location>
        <begin position="270"/>
        <end position="422"/>
    </location>
</feature>
<protein>
    <recommendedName>
        <fullName evidence="7">AAA+ ATPase domain-containing protein</fullName>
    </recommendedName>
</protein>
<dbReference type="GO" id="GO:0007131">
    <property type="term" value="P:reciprocal meiotic recombination"/>
    <property type="evidence" value="ECO:0007669"/>
    <property type="project" value="TreeGrafter"/>
</dbReference>
<proteinExistence type="inferred from homology"/>
<dbReference type="OrthoDB" id="10042665at2759"/>
<dbReference type="PANTHER" id="PTHR45991:SF1">
    <property type="entry name" value="PACHYTENE CHECKPOINT PROTEIN 2 HOMOLOG"/>
    <property type="match status" value="1"/>
</dbReference>
<feature type="compositionally biased region" description="Low complexity" evidence="6">
    <location>
        <begin position="13"/>
        <end position="31"/>
    </location>
</feature>
<evidence type="ECO:0000256" key="2">
    <source>
        <dbReference type="ARBA" id="ARBA00022741"/>
    </source>
</evidence>
<reference evidence="8" key="2">
    <citation type="submission" date="2014-01" db="EMBL/GenBank/DDBJ databases">
        <title>Evolution of pathogenesis and genome organization in the Tremellales.</title>
        <authorList>
            <person name="Cuomo C."/>
            <person name="Litvintseva A."/>
            <person name="Heitman J."/>
            <person name="Chen Y."/>
            <person name="Sun S."/>
            <person name="Springer D."/>
            <person name="Dromer F."/>
            <person name="Young S."/>
            <person name="Zeng Q."/>
            <person name="Chapman S."/>
            <person name="Gujja S."/>
            <person name="Saif S."/>
            <person name="Birren B."/>
        </authorList>
    </citation>
    <scope>NUCLEOTIDE SEQUENCE</scope>
    <source>
        <strain evidence="8">CBS 10118</strain>
    </source>
</reference>
<evidence type="ECO:0000256" key="6">
    <source>
        <dbReference type="SAM" id="MobiDB-lite"/>
    </source>
</evidence>
<dbReference type="InterPro" id="IPR003593">
    <property type="entry name" value="AAA+_ATPase"/>
</dbReference>
<dbReference type="GO" id="GO:0005524">
    <property type="term" value="F:ATP binding"/>
    <property type="evidence" value="ECO:0007669"/>
    <property type="project" value="UniProtKB-KW"/>
</dbReference>
<dbReference type="FunFam" id="3.40.50.300:FF:001494">
    <property type="entry name" value="Pachytene checkpoint component Pch2"/>
    <property type="match status" value="1"/>
</dbReference>